<dbReference type="FunCoup" id="E9FSB9">
    <property type="interactions" value="150"/>
</dbReference>
<sequence>MRSEIVVGGENGKEPTEPSVLMLQNMAVHHHHHHQDPCSRSVIIHPPSHHQVVQQQMVNDVVHPGPVSAMFAPPLPIQNERREFREPELDIEFDGTTVLCRVCGDKASGFHYGVHSCEGCKGFFRRSIQQKIQYRPCTKNQQCSILRINRNRCQYCRLKKCIAVGMSRDAVRFGRVPKREKAKILAAMQSVNARLAERSLPAEFADEVQLMQSVVRAHMETCDFTREKVQILMADAHRQPNYTACPPTLACPLNPTPAPSNGQQQLLQDFSERFLPAIRDVVEFAKRLPGFTLLAEDDKVTLLKPGVFEVLLVRLAAMFDSQSNTMLCLNGQLLRRDALHNSSNARFLMDSMFEFAERLNSLALNDSELGLFCAVVVIAADRPGLRNVELVERMQSKLRSVLENVLNQAHPDKAGLFLELLRKIPDLRTLNTLHSEKLLAFKMTEQQQQQQQHYNHHAQQQTPPPTASPWHNDRDSYDEEGGAKSPMGSVSSSGAESICSGVEGTSSMSDLPLLAAVAGSAVPLMSGGSHRRRLRGPSENGSSSINAGSSCPYSKMRKLDSPDDSGIESGVDRYEKMSTASRSTNTSLCSSPRSSLEDKVKESSVDDMPVLKRVLQAPPLFDTNSLMDEAYKPHKKFRALTRCAGSKGEESPMRVPAVSSPTSSSSSTSTVSVFSLTSTHSTLARSLMEGPKMVSTEQQRRADLIVANIMKG</sequence>
<dbReference type="PROSITE" id="PS51030">
    <property type="entry name" value="NUCLEAR_REC_DBD_2"/>
    <property type="match status" value="1"/>
</dbReference>
<comment type="subcellular location">
    <subcellularLocation>
        <location evidence="1">Cytoplasm</location>
    </subcellularLocation>
    <subcellularLocation>
        <location evidence="11">Nucleus</location>
    </subcellularLocation>
</comment>
<dbReference type="SMART" id="SM00399">
    <property type="entry name" value="ZnF_C4"/>
    <property type="match status" value="1"/>
</dbReference>
<feature type="domain" description="Nuclear receptor" evidence="13">
    <location>
        <begin position="97"/>
        <end position="173"/>
    </location>
</feature>
<dbReference type="PRINTS" id="PR00398">
    <property type="entry name" value="STRDHORMONER"/>
</dbReference>
<dbReference type="InterPro" id="IPR001728">
    <property type="entry name" value="ThyrH_rcpt"/>
</dbReference>
<dbReference type="Pfam" id="PF00105">
    <property type="entry name" value="zf-C4"/>
    <property type="match status" value="1"/>
</dbReference>
<keyword evidence="3 11" id="KW-0479">Metal-binding</keyword>
<dbReference type="GO" id="GO:0000122">
    <property type="term" value="P:negative regulation of transcription by RNA polymerase II"/>
    <property type="evidence" value="ECO:0000318"/>
    <property type="project" value="GO_Central"/>
</dbReference>
<feature type="region of interest" description="Disordered" evidence="12">
    <location>
        <begin position="645"/>
        <end position="670"/>
    </location>
</feature>
<feature type="compositionally biased region" description="Low complexity" evidence="12">
    <location>
        <begin position="446"/>
        <end position="461"/>
    </location>
</feature>
<dbReference type="GO" id="GO:0009755">
    <property type="term" value="P:hormone-mediated signaling pathway"/>
    <property type="evidence" value="ECO:0000318"/>
    <property type="project" value="GO_Central"/>
</dbReference>
<dbReference type="InterPro" id="IPR001628">
    <property type="entry name" value="Znf_hrmn_rcpt"/>
</dbReference>
<keyword evidence="7 11" id="KW-0238">DNA-binding</keyword>
<dbReference type="GO" id="GO:0005634">
    <property type="term" value="C:nucleus"/>
    <property type="evidence" value="ECO:0000318"/>
    <property type="project" value="GO_Central"/>
</dbReference>
<dbReference type="GO" id="GO:0030522">
    <property type="term" value="P:intracellular receptor signaling pathway"/>
    <property type="evidence" value="ECO:0000318"/>
    <property type="project" value="GO_Central"/>
</dbReference>
<evidence type="ECO:0000256" key="12">
    <source>
        <dbReference type="SAM" id="MobiDB-lite"/>
    </source>
</evidence>
<evidence type="ECO:0000256" key="4">
    <source>
        <dbReference type="ARBA" id="ARBA00022771"/>
    </source>
</evidence>
<dbReference type="GO" id="GO:0008270">
    <property type="term" value="F:zinc ion binding"/>
    <property type="evidence" value="ECO:0007669"/>
    <property type="project" value="UniProtKB-KW"/>
</dbReference>
<evidence type="ECO:0000313" key="15">
    <source>
        <dbReference type="EMBL" id="EFX90345.1"/>
    </source>
</evidence>
<dbReference type="GO" id="GO:0000978">
    <property type="term" value="F:RNA polymerase II cis-regulatory region sequence-specific DNA binding"/>
    <property type="evidence" value="ECO:0000318"/>
    <property type="project" value="GO_Central"/>
</dbReference>
<evidence type="ECO:0000256" key="11">
    <source>
        <dbReference type="RuleBase" id="RU004334"/>
    </source>
</evidence>
<evidence type="ECO:0000256" key="7">
    <source>
        <dbReference type="ARBA" id="ARBA00023125"/>
    </source>
</evidence>
<accession>E9FSB9</accession>
<dbReference type="InterPro" id="IPR013088">
    <property type="entry name" value="Znf_NHR/GATA"/>
</dbReference>
<dbReference type="FunFam" id="1.10.565.10:FF:000029">
    <property type="entry name" value="Ecdysone-induced protein 75B, isoform B"/>
    <property type="match status" value="1"/>
</dbReference>
<keyword evidence="10 11" id="KW-0539">Nucleus</keyword>
<evidence type="ECO:0000256" key="8">
    <source>
        <dbReference type="ARBA" id="ARBA00023163"/>
    </source>
</evidence>
<feature type="compositionally biased region" description="Polar residues" evidence="12">
    <location>
        <begin position="578"/>
        <end position="594"/>
    </location>
</feature>
<dbReference type="GO" id="GO:0005737">
    <property type="term" value="C:cytoplasm"/>
    <property type="evidence" value="ECO:0007669"/>
    <property type="project" value="UniProtKB-SubCell"/>
</dbReference>
<dbReference type="AlphaFoldDB" id="E9FSB9"/>
<evidence type="ECO:0000256" key="6">
    <source>
        <dbReference type="ARBA" id="ARBA00023015"/>
    </source>
</evidence>
<dbReference type="PANTHER" id="PTHR24082">
    <property type="entry name" value="NUCLEAR HORMONE RECEPTOR"/>
    <property type="match status" value="1"/>
</dbReference>
<evidence type="ECO:0000259" key="13">
    <source>
        <dbReference type="PROSITE" id="PS51030"/>
    </source>
</evidence>
<proteinExistence type="inferred from homology"/>
<feature type="non-terminal residue" evidence="15">
    <location>
        <position position="1"/>
    </location>
</feature>
<feature type="region of interest" description="Disordered" evidence="12">
    <location>
        <begin position="524"/>
        <end position="603"/>
    </location>
</feature>
<dbReference type="SUPFAM" id="SSF48508">
    <property type="entry name" value="Nuclear receptor ligand-binding domain"/>
    <property type="match status" value="1"/>
</dbReference>
<organism evidence="15 16">
    <name type="scientific">Daphnia pulex</name>
    <name type="common">Water flea</name>
    <dbReference type="NCBI Taxonomy" id="6669"/>
    <lineage>
        <taxon>Eukaryota</taxon>
        <taxon>Metazoa</taxon>
        <taxon>Ecdysozoa</taxon>
        <taxon>Arthropoda</taxon>
        <taxon>Crustacea</taxon>
        <taxon>Branchiopoda</taxon>
        <taxon>Diplostraca</taxon>
        <taxon>Cladocera</taxon>
        <taxon>Anomopoda</taxon>
        <taxon>Daphniidae</taxon>
        <taxon>Daphnia</taxon>
    </lineage>
</organism>
<feature type="domain" description="NR LBD" evidence="14">
    <location>
        <begin position="206"/>
        <end position="460"/>
    </location>
</feature>
<keyword evidence="16" id="KW-1185">Reference proteome</keyword>
<evidence type="ECO:0000256" key="9">
    <source>
        <dbReference type="ARBA" id="ARBA00023170"/>
    </source>
</evidence>
<gene>
    <name evidence="15" type="ORF">DAPPUDRAFT_205205</name>
</gene>
<keyword evidence="6 11" id="KW-0805">Transcription regulation</keyword>
<feature type="compositionally biased region" description="Low complexity" evidence="12">
    <location>
        <begin position="658"/>
        <end position="670"/>
    </location>
</feature>
<dbReference type="OMA" id="CDPQGFF"/>
<protein>
    <submittedName>
        <fullName evidence="15">Uncharacterized protein</fullName>
    </submittedName>
</protein>
<dbReference type="SUPFAM" id="SSF57716">
    <property type="entry name" value="Glucocorticoid receptor-like (DNA-binding domain)"/>
    <property type="match status" value="1"/>
</dbReference>
<evidence type="ECO:0000256" key="5">
    <source>
        <dbReference type="ARBA" id="ARBA00022833"/>
    </source>
</evidence>
<dbReference type="InterPro" id="IPR035500">
    <property type="entry name" value="NHR-like_dom_sf"/>
</dbReference>
<dbReference type="HOGENOM" id="CLU_004897_1_1_1"/>
<evidence type="ECO:0000256" key="1">
    <source>
        <dbReference type="ARBA" id="ARBA00004496"/>
    </source>
</evidence>
<dbReference type="InParanoid" id="E9FSB9"/>
<evidence type="ECO:0000256" key="2">
    <source>
        <dbReference type="ARBA" id="ARBA00008092"/>
    </source>
</evidence>
<dbReference type="PROSITE" id="PS00031">
    <property type="entry name" value="NUCLEAR_REC_DBD_1"/>
    <property type="match status" value="1"/>
</dbReference>
<keyword evidence="5 11" id="KW-0862">Zinc</keyword>
<dbReference type="KEGG" id="dpx:DAPPUDRAFT_205205"/>
<feature type="region of interest" description="Disordered" evidence="12">
    <location>
        <begin position="444"/>
        <end position="503"/>
    </location>
</feature>
<dbReference type="GO" id="GO:0004879">
    <property type="term" value="F:nuclear receptor activity"/>
    <property type="evidence" value="ECO:0000318"/>
    <property type="project" value="GO_Central"/>
</dbReference>
<dbReference type="GO" id="GO:0020037">
    <property type="term" value="F:heme binding"/>
    <property type="evidence" value="ECO:0007669"/>
    <property type="project" value="UniProtKB-ARBA"/>
</dbReference>
<name>E9FSB9_DAPPU</name>
<dbReference type="Proteomes" id="UP000000305">
    <property type="component" value="Unassembled WGS sequence"/>
</dbReference>
<dbReference type="PRINTS" id="PR00546">
    <property type="entry name" value="THYROIDHORMR"/>
</dbReference>
<reference evidence="15 16" key="1">
    <citation type="journal article" date="2011" name="Science">
        <title>The ecoresponsive genome of Daphnia pulex.</title>
        <authorList>
            <person name="Colbourne J.K."/>
            <person name="Pfrender M.E."/>
            <person name="Gilbert D."/>
            <person name="Thomas W.K."/>
            <person name="Tucker A."/>
            <person name="Oakley T.H."/>
            <person name="Tokishita S."/>
            <person name="Aerts A."/>
            <person name="Arnold G.J."/>
            <person name="Basu M.K."/>
            <person name="Bauer D.J."/>
            <person name="Caceres C.E."/>
            <person name="Carmel L."/>
            <person name="Casola C."/>
            <person name="Choi J.H."/>
            <person name="Detter J.C."/>
            <person name="Dong Q."/>
            <person name="Dusheyko S."/>
            <person name="Eads B.D."/>
            <person name="Frohlich T."/>
            <person name="Geiler-Samerotte K.A."/>
            <person name="Gerlach D."/>
            <person name="Hatcher P."/>
            <person name="Jogdeo S."/>
            <person name="Krijgsveld J."/>
            <person name="Kriventseva E.V."/>
            <person name="Kultz D."/>
            <person name="Laforsch C."/>
            <person name="Lindquist E."/>
            <person name="Lopez J."/>
            <person name="Manak J.R."/>
            <person name="Muller J."/>
            <person name="Pangilinan J."/>
            <person name="Patwardhan R.P."/>
            <person name="Pitluck S."/>
            <person name="Pritham E.J."/>
            <person name="Rechtsteiner A."/>
            <person name="Rho M."/>
            <person name="Rogozin I.B."/>
            <person name="Sakarya O."/>
            <person name="Salamov A."/>
            <person name="Schaack S."/>
            <person name="Shapiro H."/>
            <person name="Shiga Y."/>
            <person name="Skalitzky C."/>
            <person name="Smith Z."/>
            <person name="Souvorov A."/>
            <person name="Sung W."/>
            <person name="Tang Z."/>
            <person name="Tsuchiya D."/>
            <person name="Tu H."/>
            <person name="Vos H."/>
            <person name="Wang M."/>
            <person name="Wolf Y.I."/>
            <person name="Yamagata H."/>
            <person name="Yamada T."/>
            <person name="Ye Y."/>
            <person name="Shaw J.R."/>
            <person name="Andrews J."/>
            <person name="Crease T.J."/>
            <person name="Tang H."/>
            <person name="Lucas S.M."/>
            <person name="Robertson H.M."/>
            <person name="Bork P."/>
            <person name="Koonin E.V."/>
            <person name="Zdobnov E.M."/>
            <person name="Grigoriev I.V."/>
            <person name="Lynch M."/>
            <person name="Boore J.L."/>
        </authorList>
    </citation>
    <scope>NUCLEOTIDE SEQUENCE [LARGE SCALE GENOMIC DNA]</scope>
</reference>
<dbReference type="PhylomeDB" id="E9FSB9"/>
<dbReference type="InterPro" id="IPR050234">
    <property type="entry name" value="Nuclear_hormone_rcpt_NR1"/>
</dbReference>
<dbReference type="PRINTS" id="PR00047">
    <property type="entry name" value="STROIDFINGER"/>
</dbReference>
<dbReference type="SMART" id="SM00430">
    <property type="entry name" value="HOLI"/>
    <property type="match status" value="1"/>
</dbReference>
<dbReference type="FunFam" id="3.30.50.10:FF:000013">
    <property type="entry name" value="Nuclear receptor subfamily 1 group D member 2"/>
    <property type="match status" value="1"/>
</dbReference>
<comment type="similarity">
    <text evidence="2">Belongs to the nuclear hormone receptor family. NR1 subfamily.</text>
</comment>
<keyword evidence="9 11" id="KW-0675">Receptor</keyword>
<dbReference type="GO" id="GO:0018990">
    <property type="term" value="P:ecdysis, chitin-based cuticle"/>
    <property type="evidence" value="ECO:0007669"/>
    <property type="project" value="UniProtKB-ARBA"/>
</dbReference>
<dbReference type="Gene3D" id="3.30.50.10">
    <property type="entry name" value="Erythroid Transcription Factor GATA-1, subunit A"/>
    <property type="match status" value="1"/>
</dbReference>
<dbReference type="InterPro" id="IPR000536">
    <property type="entry name" value="Nucl_hrmn_rcpt_lig-bd"/>
</dbReference>
<dbReference type="CDD" id="cd07166">
    <property type="entry name" value="NR_DBD_REV_ERB"/>
    <property type="match status" value="1"/>
</dbReference>
<dbReference type="GO" id="GO:0007553">
    <property type="term" value="P:regulation of ecdysteroid metabolic process"/>
    <property type="evidence" value="ECO:0007669"/>
    <property type="project" value="UniProtKB-ARBA"/>
</dbReference>
<dbReference type="GO" id="GO:0030154">
    <property type="term" value="P:cell differentiation"/>
    <property type="evidence" value="ECO:0000318"/>
    <property type="project" value="GO_Central"/>
</dbReference>
<dbReference type="eggNOG" id="KOG3575">
    <property type="taxonomic scope" value="Eukaryota"/>
</dbReference>
<evidence type="ECO:0000259" key="14">
    <source>
        <dbReference type="PROSITE" id="PS51843"/>
    </source>
</evidence>
<dbReference type="InterPro" id="IPR001723">
    <property type="entry name" value="Nuclear_hrmn_rcpt"/>
</dbReference>
<dbReference type="EMBL" id="GL732523">
    <property type="protein sequence ID" value="EFX90345.1"/>
    <property type="molecule type" value="Genomic_DNA"/>
</dbReference>
<evidence type="ECO:0000313" key="16">
    <source>
        <dbReference type="Proteomes" id="UP000000305"/>
    </source>
</evidence>
<dbReference type="GO" id="GO:0045944">
    <property type="term" value="P:positive regulation of transcription by RNA polymerase II"/>
    <property type="evidence" value="ECO:0000318"/>
    <property type="project" value="GO_Central"/>
</dbReference>
<dbReference type="OrthoDB" id="7634782at2759"/>
<evidence type="ECO:0000256" key="10">
    <source>
        <dbReference type="ARBA" id="ARBA00023242"/>
    </source>
</evidence>
<dbReference type="Pfam" id="PF00104">
    <property type="entry name" value="Hormone_recep"/>
    <property type="match status" value="1"/>
</dbReference>
<feature type="compositionally biased region" description="Polar residues" evidence="12">
    <location>
        <begin position="539"/>
        <end position="552"/>
    </location>
</feature>
<keyword evidence="4 11" id="KW-0863">Zinc-finger</keyword>
<dbReference type="STRING" id="6669.E9FSB9"/>
<dbReference type="Gene3D" id="1.10.565.10">
    <property type="entry name" value="Retinoid X Receptor"/>
    <property type="match status" value="1"/>
</dbReference>
<dbReference type="PANTHER" id="PTHR24082:SF473">
    <property type="entry name" value="ECDYSONE-INDUCED PROTEIN 75B, ISOFORM B"/>
    <property type="match status" value="1"/>
</dbReference>
<dbReference type="GO" id="GO:0035075">
    <property type="term" value="P:response to ecdysone"/>
    <property type="evidence" value="ECO:0007669"/>
    <property type="project" value="UniProtKB-ARBA"/>
</dbReference>
<keyword evidence="8 11" id="KW-0804">Transcription</keyword>
<dbReference type="PROSITE" id="PS51843">
    <property type="entry name" value="NR_LBD"/>
    <property type="match status" value="1"/>
</dbReference>
<evidence type="ECO:0000256" key="3">
    <source>
        <dbReference type="ARBA" id="ARBA00022723"/>
    </source>
</evidence>